<accession>A0AAN9BP08</accession>
<feature type="compositionally biased region" description="Low complexity" evidence="5">
    <location>
        <begin position="841"/>
        <end position="858"/>
    </location>
</feature>
<feature type="compositionally biased region" description="Pro residues" evidence="5">
    <location>
        <begin position="1770"/>
        <end position="1779"/>
    </location>
</feature>
<feature type="compositionally biased region" description="Pro residues" evidence="5">
    <location>
        <begin position="1690"/>
        <end position="1699"/>
    </location>
</feature>
<keyword evidence="3" id="KW-0156">Chromatin regulator</keyword>
<dbReference type="Pfam" id="PF01388">
    <property type="entry name" value="ARID"/>
    <property type="match status" value="1"/>
</dbReference>
<feature type="compositionally biased region" description="Polar residues" evidence="5">
    <location>
        <begin position="941"/>
        <end position="958"/>
    </location>
</feature>
<feature type="compositionally biased region" description="Low complexity" evidence="5">
    <location>
        <begin position="868"/>
        <end position="885"/>
    </location>
</feature>
<feature type="region of interest" description="Disordered" evidence="5">
    <location>
        <begin position="1"/>
        <end position="70"/>
    </location>
</feature>
<feature type="compositionally biased region" description="Polar residues" evidence="5">
    <location>
        <begin position="1569"/>
        <end position="1578"/>
    </location>
</feature>
<feature type="region of interest" description="Disordered" evidence="5">
    <location>
        <begin position="1470"/>
        <end position="1793"/>
    </location>
</feature>
<feature type="compositionally biased region" description="Basic and acidic residues" evidence="5">
    <location>
        <begin position="2118"/>
        <end position="2134"/>
    </location>
</feature>
<dbReference type="InterPro" id="IPR001606">
    <property type="entry name" value="ARID_dom"/>
</dbReference>
<dbReference type="GO" id="GO:0006357">
    <property type="term" value="P:regulation of transcription by RNA polymerase II"/>
    <property type="evidence" value="ECO:0007669"/>
    <property type="project" value="TreeGrafter"/>
</dbReference>
<feature type="compositionally biased region" description="Polar residues" evidence="5">
    <location>
        <begin position="604"/>
        <end position="613"/>
    </location>
</feature>
<feature type="domain" description="ARID" evidence="6">
    <location>
        <begin position="1217"/>
        <end position="1308"/>
    </location>
</feature>
<dbReference type="Gene3D" id="1.10.150.60">
    <property type="entry name" value="ARID DNA-binding domain"/>
    <property type="match status" value="1"/>
</dbReference>
<feature type="compositionally biased region" description="Low complexity" evidence="5">
    <location>
        <begin position="746"/>
        <end position="758"/>
    </location>
</feature>
<dbReference type="GO" id="GO:0035060">
    <property type="term" value="C:brahma complex"/>
    <property type="evidence" value="ECO:0007669"/>
    <property type="project" value="InterPro"/>
</dbReference>
<evidence type="ECO:0000259" key="6">
    <source>
        <dbReference type="PROSITE" id="PS51011"/>
    </source>
</evidence>
<feature type="compositionally biased region" description="Polar residues" evidence="5">
    <location>
        <begin position="471"/>
        <end position="484"/>
    </location>
</feature>
<feature type="compositionally biased region" description="Polar residues" evidence="5">
    <location>
        <begin position="788"/>
        <end position="833"/>
    </location>
</feature>
<dbReference type="CDD" id="cd16865">
    <property type="entry name" value="ARID_ARID1A-like"/>
    <property type="match status" value="1"/>
</dbReference>
<feature type="region of interest" description="Disordered" evidence="5">
    <location>
        <begin position="138"/>
        <end position="250"/>
    </location>
</feature>
<dbReference type="InterPro" id="IPR036431">
    <property type="entry name" value="ARID_dom_sf"/>
</dbReference>
<dbReference type="InterPro" id="IPR011989">
    <property type="entry name" value="ARM-like"/>
</dbReference>
<feature type="region of interest" description="Disordered" evidence="5">
    <location>
        <begin position="941"/>
        <end position="985"/>
    </location>
</feature>
<feature type="region of interest" description="Disordered" evidence="5">
    <location>
        <begin position="604"/>
        <end position="673"/>
    </location>
</feature>
<evidence type="ECO:0000256" key="1">
    <source>
        <dbReference type="ARBA" id="ARBA00004123"/>
    </source>
</evidence>
<feature type="region of interest" description="Disordered" evidence="5">
    <location>
        <begin position="744"/>
        <end position="925"/>
    </location>
</feature>
<proteinExistence type="predicted"/>
<dbReference type="GO" id="GO:0006338">
    <property type="term" value="P:chromatin remodeling"/>
    <property type="evidence" value="ECO:0007669"/>
    <property type="project" value="InterPro"/>
</dbReference>
<feature type="compositionally biased region" description="Polar residues" evidence="5">
    <location>
        <begin position="31"/>
        <end position="41"/>
    </location>
</feature>
<feature type="region of interest" description="Disordered" evidence="5">
    <location>
        <begin position="269"/>
        <end position="496"/>
    </location>
</feature>
<dbReference type="PANTHER" id="PTHR12656">
    <property type="entry name" value="BRG-1 ASSOCIATED FACTOR 250 BAF250"/>
    <property type="match status" value="1"/>
</dbReference>
<dbReference type="EMBL" id="JBAMIC010000004">
    <property type="protein sequence ID" value="KAK7108689.1"/>
    <property type="molecule type" value="Genomic_DNA"/>
</dbReference>
<dbReference type="GO" id="GO:0003677">
    <property type="term" value="F:DNA binding"/>
    <property type="evidence" value="ECO:0007669"/>
    <property type="project" value="InterPro"/>
</dbReference>
<keyword evidence="2" id="KW-0597">Phosphoprotein</keyword>
<dbReference type="GO" id="GO:0005654">
    <property type="term" value="C:nucleoplasm"/>
    <property type="evidence" value="ECO:0007669"/>
    <property type="project" value="TreeGrafter"/>
</dbReference>
<dbReference type="GO" id="GO:0031491">
    <property type="term" value="F:nucleosome binding"/>
    <property type="evidence" value="ECO:0007669"/>
    <property type="project" value="TreeGrafter"/>
</dbReference>
<dbReference type="SUPFAM" id="SSF46774">
    <property type="entry name" value="ARID-like"/>
    <property type="match status" value="1"/>
</dbReference>
<gene>
    <name evidence="7" type="ORF">V1264_016375</name>
</gene>
<sequence length="2609" mass="275020">MESFQDGGQQNIKSEHNEYPPPIEGSHMNPEMNNFSQSSGEGSIGPDNFSKMSEGMHTNQMQNYPGYRGSYGMGDQHGGIMSGSVDYNNQNSQFSGQFSQTPVRPSYPGMHKPGMSPVRPGMVPPGMGMIPGSYNSSQRMMSGQGMTQSGPTPTLNQLLQTPNSGQRFPGNYGDFSVGQGKGSEIGSGSSYPMPQQGWNGNPRSMASYPQGSMSGTPYRSQAGSMSESRRPSGMSPGPGPGPGYPHQGQYMSPAMAANAQRYMMGQVRPGQMSPMSAHGYNQQMPPHSQMNYSPSMPNQTSQPPNQQQQQQQQQMYHGQQQQPQPPGQPPPQPSPTPSQQQSSSSSLSSSVPTSSSHRPPSSQGTSPKQASPAPPGMADQNSNHSTSSKKSEENTESNRENSHGEEANGENSHGESQGGSQSHLGVAGLRPAPSPAGSTGSRSDTPASNSGNQVGSPMPPRPPSSHLEGQGHTSHSPMATQAGFNQPMMPPPMPGQMGYPGGAGGKMGGPGMVGGQVPPHYQQYNSQYQQAGTFGRQPGMGGMQGGGGPGGMPGGNYPQAMYNGPGSGMGQMGPGGPAMYNNMMSRGMQNYSAPYGPAGPNMPINSQYGSFNSHMGPGQGPGPGPGPGSGPGPGQPSSSPMVPTPMMPGQPSMPAMSQQAMMQQAGAMMPGNSKGAQAAAQAALMAAANSAGARMPGRGMAGSPRMMGPQGSGSPSSNMMNHMVGVGNLGNASLNSMSNQIQQITSSSVTLPSKPSSPAGSVSHGSASGTPTPADSAPPAMNGAPPSGGNNSVSAGETSNLMSPMSGSDTQESSRPSSTATPGQTADPANSTADHVGSDGSGSMPSSDSTSVDSGFHSAADQTEKPPSESTPTHSSSPSNSNLHPATNGPCEERASQDGESRAGRSRADSAASSSSVSASVQTSNTTTAVTAASLGTAVTQSITTPVSSETESSGCQTSASMPMMMSSSNNSNNSTHNGPHYPHPHPYPHPSMGYPMVPHGPGPMPNSHMMSGPGMHHPGMHNNMPGNMPGNMPPYNMPPGSMPSNMPPGSMPSNMPPGSMPSNMPPGSMPSNMPPGSMPSNMPQGSMPGNMPHGSMPNSMPPGGMPNNMPPGGMMNSMNSMPHGGMPNNMPPGNMPPGGMPNNMPPGSMANHMPTGSMPSSMPPRSMGNSVNSNSMGPMNMPPQNNCPPSMPPDDPPEKKKKKATDVTKLYDMGNEMDRRPFLDKLLAFLDEKGTPLTTMPCISKQPLDLYRLYYCVREKGGMVEVNRGKKWKEICTVVNIGSSASAAFTLKKNYIRYLFGFECKYERGGADPAPILAELEAQLEKKREQKKRVPSPGSQSSQDAFQQPPTPNSQMMEGFPGGPGMPPPYIQGPDGQMVPAPMAGHGGMMMPNSMMQGHPSMMGGQPGMPHPSAMGGGSGPGMMGHGPPNSMMMGNSGPAPGMMGPGGMMTAGGAMMGPGGMMGPGMHMGPNSYSGGPPAMMGQGPSTNSSSMGPSPGPPMSSSNSNSRDGSSTTVTATPTSTPSTAPGLAPPTSSSIPLPPSSTPNSRPLTADSVSVQDPFADEPSKSSSPATFQQRPGPPGPSPSPGGFPSPGPPTSSSPAGFVSRPSSASNPATPSFPNGPSSEQAPGFRRPAEGFPAATPASFPGRSENAQFPFGHESSPGHPPQPFRPPSGSSDPAFAPRFPGQQPPFRPPGPGESFSNSQPFAGHAPGFGPRMPGQEGFGSYPSPQHPGVRPPMTREGSFPSGPGREGGPWSPMHAQRNYMPPTAPATPPMGPYARPQQRGSPQTREKIIGGGKLHQKAGCPVPNAQFPPKKEIVFPPDSVEAVQPTLTKRRRLTHKDLGPVDAWRLMMALKSGLLAESTWAIDTLNILLFDDSTVAYFNLAHLPGLLEVLTEQFRAALIHIFHILSDKEVQGKPALPSCGRKAEPAENREEGWEALTHKASEATLDKTLYGCDFTAVSRQGKVVNVEEDSGDRAVLDDKEWDHYCRFTTGARHWQKGGGDITHHVVPCFESSKTHQFLTDLFFYRRTRTKEAGKKRKAAAVGDSVHNTDGSVMSGGGPDSPCRKQCKVEVHDSQPLVKEEPISLNGDASPRHHSHTCSQEVHRNNFMKQVEIKQEPRDAEAQRESSDTPPPPVLPDATQDGKGSDEDSVKVENGPDTLNEEMDTDEKPAPPDLTREDGESEVSKDKDETQSSEKENETPEKTETPDDETQPEDEDVMTAEIVAMMLKEHESEVEEEAYRHDEPPLTTIQADQEEVGRRCVAISNIFRSLSCIPGNEALLSKHTGLMLVLGRVLMLHHQHPPRSKAQPAPPLPKETDEKAEEKVEEKGEIEEKAADPVVVVTAPHHEELDKDWATSSEWWWETLEALRENTLVVLANICSHMHMSNMESEVCLPVLDGLLHWMVCPSSAACDPLPSVPSSSQLSPQRLVLEALCKLCIHDDNVDLLLATPPFSRILHLIARLMRLLSERSQPVPREFSIVLLSRLVQSNPVAARAVALQHPSISLFIEFLEAAEQSAMAVASQQGYSVLQSNPEVMGTSLDMLRRAASTLLHMARVPENRKLFLHHQSRLLTLVMSQILDAEVTQVISDVLYECSQAPLPPT</sequence>
<keyword evidence="4" id="KW-0539">Nucleus</keyword>
<feature type="compositionally biased region" description="Polar residues" evidence="5">
    <location>
        <begin position="1"/>
        <end position="12"/>
    </location>
</feature>
<evidence type="ECO:0000256" key="5">
    <source>
        <dbReference type="SAM" id="MobiDB-lite"/>
    </source>
</evidence>
<dbReference type="PANTHER" id="PTHR12656:SF5">
    <property type="entry name" value="TRITHORAX GROUP PROTEIN OSA"/>
    <property type="match status" value="1"/>
</dbReference>
<dbReference type="InterPro" id="IPR021906">
    <property type="entry name" value="BAF250/Osa"/>
</dbReference>
<feature type="compositionally biased region" description="Polar residues" evidence="5">
    <location>
        <begin position="759"/>
        <end position="773"/>
    </location>
</feature>
<dbReference type="SMART" id="SM00501">
    <property type="entry name" value="BRIGHT"/>
    <property type="match status" value="1"/>
</dbReference>
<feature type="compositionally biased region" description="Basic and acidic residues" evidence="5">
    <location>
        <begin position="389"/>
        <end position="406"/>
    </location>
</feature>
<feature type="region of interest" description="Disordered" evidence="5">
    <location>
        <begin position="1328"/>
        <end position="1392"/>
    </location>
</feature>
<feature type="compositionally biased region" description="Low complexity" evidence="5">
    <location>
        <begin position="409"/>
        <end position="423"/>
    </location>
</feature>
<name>A0AAN9BP08_9CAEN</name>
<evidence type="ECO:0000313" key="8">
    <source>
        <dbReference type="Proteomes" id="UP001374579"/>
    </source>
</evidence>
<feature type="compositionally biased region" description="Polar residues" evidence="5">
    <location>
        <begin position="1338"/>
        <end position="1357"/>
    </location>
</feature>
<feature type="compositionally biased region" description="Basic and acidic residues" evidence="5">
    <location>
        <begin position="2074"/>
        <end position="2089"/>
    </location>
</feature>
<dbReference type="PROSITE" id="PS51011">
    <property type="entry name" value="ARID"/>
    <property type="match status" value="1"/>
</dbReference>
<feature type="region of interest" description="Disordered" evidence="5">
    <location>
        <begin position="1141"/>
        <end position="1204"/>
    </location>
</feature>
<evidence type="ECO:0000256" key="3">
    <source>
        <dbReference type="ARBA" id="ARBA00022853"/>
    </source>
</evidence>
<dbReference type="Proteomes" id="UP001374579">
    <property type="component" value="Unassembled WGS sequence"/>
</dbReference>
<feature type="compositionally biased region" description="Low complexity" evidence="5">
    <location>
        <begin position="293"/>
        <end position="322"/>
    </location>
</feature>
<feature type="region of interest" description="Disordered" evidence="5">
    <location>
        <begin position="694"/>
        <end position="726"/>
    </location>
</feature>
<feature type="compositionally biased region" description="Polar residues" evidence="5">
    <location>
        <begin position="1609"/>
        <end position="1629"/>
    </location>
</feature>
<feature type="compositionally biased region" description="Pro residues" evidence="5">
    <location>
        <begin position="1186"/>
        <end position="1195"/>
    </location>
</feature>
<feature type="compositionally biased region" description="Low complexity" evidence="5">
    <location>
        <begin position="694"/>
        <end position="720"/>
    </location>
</feature>
<feature type="compositionally biased region" description="Polar residues" evidence="5">
    <location>
        <begin position="186"/>
        <end position="222"/>
    </location>
</feature>
<dbReference type="Pfam" id="PF12031">
    <property type="entry name" value="BAF250_C"/>
    <property type="match status" value="1"/>
</dbReference>
<feature type="compositionally biased region" description="Low complexity" evidence="5">
    <location>
        <begin position="1373"/>
        <end position="1392"/>
    </location>
</feature>
<dbReference type="InterPro" id="IPR016024">
    <property type="entry name" value="ARM-type_fold"/>
</dbReference>
<feature type="compositionally biased region" description="Low complexity" evidence="5">
    <location>
        <begin position="959"/>
        <end position="975"/>
    </location>
</feature>
<feature type="compositionally biased region" description="Basic and acidic residues" evidence="5">
    <location>
        <begin position="2321"/>
        <end position="2337"/>
    </location>
</feature>
<feature type="compositionally biased region" description="Pro residues" evidence="5">
    <location>
        <begin position="323"/>
        <end position="336"/>
    </location>
</feature>
<protein>
    <recommendedName>
        <fullName evidence="6">ARID domain-containing protein</fullName>
    </recommendedName>
</protein>
<evidence type="ECO:0000313" key="7">
    <source>
        <dbReference type="EMBL" id="KAK7108690.1"/>
    </source>
</evidence>
<feature type="compositionally biased region" description="Polar residues" evidence="5">
    <location>
        <begin position="279"/>
        <end position="292"/>
    </location>
</feature>
<feature type="region of interest" description="Disordered" evidence="5">
    <location>
        <begin position="2306"/>
        <end position="2337"/>
    </location>
</feature>
<comment type="caution">
    <text evidence="7">The sequence shown here is derived from an EMBL/GenBank/DDBJ whole genome shotgun (WGS) entry which is preliminary data.</text>
</comment>
<keyword evidence="8" id="KW-1185">Reference proteome</keyword>
<feature type="compositionally biased region" description="Basic and acidic residues" evidence="5">
    <location>
        <begin position="2173"/>
        <end position="2212"/>
    </location>
</feature>
<feature type="compositionally biased region" description="Polar residues" evidence="5">
    <location>
        <begin position="138"/>
        <end position="166"/>
    </location>
</feature>
<evidence type="ECO:0000256" key="4">
    <source>
        <dbReference type="ARBA" id="ARBA00023242"/>
    </source>
</evidence>
<feature type="compositionally biased region" description="Pro residues" evidence="5">
    <location>
        <begin position="1580"/>
        <end position="1600"/>
    </location>
</feature>
<dbReference type="InterPro" id="IPR033388">
    <property type="entry name" value="BAF250_C"/>
</dbReference>
<feature type="compositionally biased region" description="Low complexity" evidence="5">
    <location>
        <begin position="1487"/>
        <end position="1539"/>
    </location>
</feature>
<dbReference type="GO" id="GO:0016514">
    <property type="term" value="C:SWI/SNF complex"/>
    <property type="evidence" value="ECO:0007669"/>
    <property type="project" value="InterPro"/>
</dbReference>
<evidence type="ECO:0000256" key="2">
    <source>
        <dbReference type="ARBA" id="ARBA00022553"/>
    </source>
</evidence>
<dbReference type="SMART" id="SM01014">
    <property type="entry name" value="ARID"/>
    <property type="match status" value="1"/>
</dbReference>
<feature type="compositionally biased region" description="Low complexity" evidence="5">
    <location>
        <begin position="1141"/>
        <end position="1185"/>
    </location>
</feature>
<feature type="region of interest" description="Disordered" evidence="5">
    <location>
        <begin position="2043"/>
        <end position="2221"/>
    </location>
</feature>
<comment type="subcellular location">
    <subcellularLocation>
        <location evidence="1">Nucleus</location>
    </subcellularLocation>
</comment>
<dbReference type="Gene3D" id="1.25.10.10">
    <property type="entry name" value="Leucine-rich Repeat Variant"/>
    <property type="match status" value="1"/>
</dbReference>
<dbReference type="SUPFAM" id="SSF48371">
    <property type="entry name" value="ARM repeat"/>
    <property type="match status" value="1"/>
</dbReference>
<feature type="compositionally biased region" description="Low complexity" evidence="5">
    <location>
        <begin position="337"/>
        <end position="366"/>
    </location>
</feature>
<dbReference type="GO" id="GO:0045893">
    <property type="term" value="P:positive regulation of DNA-templated transcription"/>
    <property type="evidence" value="ECO:0007669"/>
    <property type="project" value="TreeGrafter"/>
</dbReference>
<feature type="compositionally biased region" description="Low complexity" evidence="5">
    <location>
        <begin position="909"/>
        <end position="925"/>
    </location>
</feature>
<reference evidence="7 8" key="1">
    <citation type="submission" date="2024-02" db="EMBL/GenBank/DDBJ databases">
        <title>Chromosome-scale genome assembly of the rough periwinkle Littorina saxatilis.</title>
        <authorList>
            <person name="De Jode A."/>
            <person name="Faria R."/>
            <person name="Formenti G."/>
            <person name="Sims Y."/>
            <person name="Smith T.P."/>
            <person name="Tracey A."/>
            <person name="Wood J.M.D."/>
            <person name="Zagrodzka Z.B."/>
            <person name="Johannesson K."/>
            <person name="Butlin R.K."/>
            <person name="Leder E.H."/>
        </authorList>
    </citation>
    <scope>NUCLEOTIDE SEQUENCE [LARGE SCALE GENOMIC DNA]</scope>
    <source>
        <strain evidence="7">Snail1</strain>
        <tissue evidence="7">Muscle</tissue>
    </source>
</reference>
<feature type="compositionally biased region" description="Low complexity" evidence="5">
    <location>
        <begin position="650"/>
        <end position="673"/>
    </location>
</feature>
<feature type="compositionally biased region" description="Polar residues" evidence="5">
    <location>
        <begin position="436"/>
        <end position="455"/>
    </location>
</feature>
<feature type="compositionally biased region" description="Pro residues" evidence="5">
    <location>
        <begin position="620"/>
        <end position="634"/>
    </location>
</feature>
<dbReference type="GO" id="GO:0071565">
    <property type="term" value="C:nBAF complex"/>
    <property type="evidence" value="ECO:0007669"/>
    <property type="project" value="TreeGrafter"/>
</dbReference>
<feature type="compositionally biased region" description="Low complexity" evidence="5">
    <location>
        <begin position="223"/>
        <end position="235"/>
    </location>
</feature>
<dbReference type="EMBL" id="JBAMIC010000004">
    <property type="protein sequence ID" value="KAK7108690.1"/>
    <property type="molecule type" value="Genomic_DNA"/>
</dbReference>
<feature type="compositionally biased region" description="Basic and acidic residues" evidence="5">
    <location>
        <begin position="891"/>
        <end position="908"/>
    </location>
</feature>
<organism evidence="7 8">
    <name type="scientific">Littorina saxatilis</name>
    <dbReference type="NCBI Taxonomy" id="31220"/>
    <lineage>
        <taxon>Eukaryota</taxon>
        <taxon>Metazoa</taxon>
        <taxon>Spiralia</taxon>
        <taxon>Lophotrochozoa</taxon>
        <taxon>Mollusca</taxon>
        <taxon>Gastropoda</taxon>
        <taxon>Caenogastropoda</taxon>
        <taxon>Littorinimorpha</taxon>
        <taxon>Littorinoidea</taxon>
        <taxon>Littorinidae</taxon>
        <taxon>Littorina</taxon>
    </lineage>
</organism>